<dbReference type="SMART" id="SM00886">
    <property type="entry name" value="Dabb"/>
    <property type="match status" value="1"/>
</dbReference>
<accession>A0ABW9ABL7</accession>
<evidence type="ECO:0000313" key="3">
    <source>
        <dbReference type="Proteomes" id="UP001629246"/>
    </source>
</evidence>
<gene>
    <name evidence="2" type="ORF">PQR62_15120</name>
</gene>
<keyword evidence="3" id="KW-1185">Reference proteome</keyword>
<dbReference type="InterPro" id="IPR011008">
    <property type="entry name" value="Dimeric_a/b-barrel"/>
</dbReference>
<dbReference type="SUPFAM" id="SSF54909">
    <property type="entry name" value="Dimeric alpha+beta barrel"/>
    <property type="match status" value="1"/>
</dbReference>
<reference evidence="2 3" key="1">
    <citation type="journal article" date="2024" name="Chem. Sci.">
        <title>Discovery of megapolipeptins by genome mining of a Burkholderiales bacteria collection.</title>
        <authorList>
            <person name="Paulo B.S."/>
            <person name="Recchia M.J.J."/>
            <person name="Lee S."/>
            <person name="Fergusson C.H."/>
            <person name="Romanowski S.B."/>
            <person name="Hernandez A."/>
            <person name="Krull N."/>
            <person name="Liu D.Y."/>
            <person name="Cavanagh H."/>
            <person name="Bos A."/>
            <person name="Gray C.A."/>
            <person name="Murphy B.T."/>
            <person name="Linington R.G."/>
            <person name="Eustaquio A.S."/>
        </authorList>
    </citation>
    <scope>NUCLEOTIDE SEQUENCE [LARGE SCALE GENOMIC DNA]</scope>
    <source>
        <strain evidence="2 3">RL21-008-BIB-A</strain>
    </source>
</reference>
<dbReference type="Gene3D" id="3.30.70.100">
    <property type="match status" value="1"/>
</dbReference>
<protein>
    <submittedName>
        <fullName evidence="2">Dabb family protein</fullName>
    </submittedName>
</protein>
<sequence>MSKQTADAADLRRLTTKHIVMWDVRGDTAQQKRETAAFVKRSFENLAGKIPGMTMVEVGLDVSGVDYACDVVLYMEFESPEWLAAYATHPEHLRVKEALGDCRIARHQVDYLAPAGMGCATTAVEA</sequence>
<dbReference type="Pfam" id="PF07876">
    <property type="entry name" value="Dabb"/>
    <property type="match status" value="1"/>
</dbReference>
<dbReference type="InterPro" id="IPR013097">
    <property type="entry name" value="Dabb"/>
</dbReference>
<proteinExistence type="predicted"/>
<name>A0ABW9ABL7_9BURK</name>
<organism evidence="2 3">
    <name type="scientific">Herbaspirillum lusitanum</name>
    <dbReference type="NCBI Taxonomy" id="213312"/>
    <lineage>
        <taxon>Bacteria</taxon>
        <taxon>Pseudomonadati</taxon>
        <taxon>Pseudomonadota</taxon>
        <taxon>Betaproteobacteria</taxon>
        <taxon>Burkholderiales</taxon>
        <taxon>Oxalobacteraceae</taxon>
        <taxon>Herbaspirillum</taxon>
    </lineage>
</organism>
<feature type="domain" description="Stress-response A/B barrel" evidence="1">
    <location>
        <begin position="16"/>
        <end position="111"/>
    </location>
</feature>
<dbReference type="PANTHER" id="PTHR37832:SF1">
    <property type="entry name" value="STRESS-RESPONSE A_B BARREL DOMAIN-CONTAINING PROTEIN"/>
    <property type="match status" value="1"/>
</dbReference>
<evidence type="ECO:0000259" key="1">
    <source>
        <dbReference type="PROSITE" id="PS51502"/>
    </source>
</evidence>
<dbReference type="RefSeq" id="WP_408158798.1">
    <property type="nucleotide sequence ID" value="NZ_JAQQFM010000006.1"/>
</dbReference>
<dbReference type="EMBL" id="JAQQFM010000006">
    <property type="protein sequence ID" value="MFL9925609.1"/>
    <property type="molecule type" value="Genomic_DNA"/>
</dbReference>
<dbReference type="PANTHER" id="PTHR37832">
    <property type="entry name" value="BLL2683 PROTEIN"/>
    <property type="match status" value="1"/>
</dbReference>
<comment type="caution">
    <text evidence="2">The sequence shown here is derived from an EMBL/GenBank/DDBJ whole genome shotgun (WGS) entry which is preliminary data.</text>
</comment>
<dbReference type="Proteomes" id="UP001629246">
    <property type="component" value="Unassembled WGS sequence"/>
</dbReference>
<dbReference type="PROSITE" id="PS51502">
    <property type="entry name" value="S_R_A_B_BARREL"/>
    <property type="match status" value="1"/>
</dbReference>
<evidence type="ECO:0000313" key="2">
    <source>
        <dbReference type="EMBL" id="MFL9925609.1"/>
    </source>
</evidence>